<reference evidence="2 3" key="1">
    <citation type="journal article" date="2010" name="Int. J. Syst. Evol. Microbiol.">
        <title>Reclassification of Herbaspirillum putei as a later heterotypic synonym of Herbaspirillum huttiense, with the description of H. huttiense subsp. huttiense subsp. nov. and H. huttiense subsp. putei subsp. nov., comb. nov., and description of Herbaspirillum aquaticum sp. nov.</title>
        <authorList>
            <person name="Dobritsa A.P."/>
            <person name="Reddy M.C."/>
            <person name="Samadpour M."/>
        </authorList>
    </citation>
    <scope>NUCLEOTIDE SEQUENCE [LARGE SCALE GENOMIC DNA]</scope>
    <source>
        <strain evidence="2 3">IEH 4430</strain>
    </source>
</reference>
<dbReference type="RefSeq" id="WP_088754703.1">
    <property type="nucleotide sequence ID" value="NZ_NJGV01000006.1"/>
</dbReference>
<feature type="compositionally biased region" description="Polar residues" evidence="1">
    <location>
        <begin position="13"/>
        <end position="29"/>
    </location>
</feature>
<evidence type="ECO:0000313" key="2">
    <source>
        <dbReference type="EMBL" id="OWY35288.1"/>
    </source>
</evidence>
<feature type="compositionally biased region" description="Low complexity" evidence="1">
    <location>
        <begin position="30"/>
        <end position="47"/>
    </location>
</feature>
<accession>A0A225SX23</accession>
<evidence type="ECO:0000256" key="1">
    <source>
        <dbReference type="SAM" id="MobiDB-lite"/>
    </source>
</evidence>
<name>A0A225SX23_9BURK</name>
<dbReference type="EMBL" id="NJGV01000006">
    <property type="protein sequence ID" value="OWY35288.1"/>
    <property type="molecule type" value="Genomic_DNA"/>
</dbReference>
<gene>
    <name evidence="2" type="ORF">CEJ45_08425</name>
</gene>
<dbReference type="AlphaFoldDB" id="A0A225SX23"/>
<protein>
    <submittedName>
        <fullName evidence="2">Uncharacterized protein</fullName>
    </submittedName>
</protein>
<keyword evidence="3" id="KW-1185">Reference proteome</keyword>
<organism evidence="2 3">
    <name type="scientific">Herbaspirillum aquaticum</name>
    <dbReference type="NCBI Taxonomy" id="568783"/>
    <lineage>
        <taxon>Bacteria</taxon>
        <taxon>Pseudomonadati</taxon>
        <taxon>Pseudomonadota</taxon>
        <taxon>Betaproteobacteria</taxon>
        <taxon>Burkholderiales</taxon>
        <taxon>Oxalobacteraceae</taxon>
        <taxon>Herbaspirillum</taxon>
    </lineage>
</organism>
<comment type="caution">
    <text evidence="2">The sequence shown here is derived from an EMBL/GenBank/DDBJ whole genome shotgun (WGS) entry which is preliminary data.</text>
</comment>
<evidence type="ECO:0000313" key="3">
    <source>
        <dbReference type="Proteomes" id="UP000214747"/>
    </source>
</evidence>
<feature type="region of interest" description="Disordered" evidence="1">
    <location>
        <begin position="1"/>
        <end position="47"/>
    </location>
</feature>
<dbReference type="Proteomes" id="UP000214747">
    <property type="component" value="Unassembled WGS sequence"/>
</dbReference>
<sequence>MATSPRTVATPGQDPTITGTTDTQADAQVTGTTASAAGTGSESGTGADASLQAQLDEMKAVTESMAEQNAALVEQVKALLAAGLRTAQAHSPAPVPLPSIDDKTVRASTVPVLTKDGWFVPESKVWQVTAGAKAA</sequence>
<proteinExistence type="predicted"/>